<dbReference type="AlphaFoldDB" id="A0AA40KAK0"/>
<comment type="caution">
    <text evidence="7">The sequence shown here is derived from an EMBL/GenBank/DDBJ whole genome shotgun (WGS) entry which is preliminary data.</text>
</comment>
<evidence type="ECO:0000313" key="8">
    <source>
        <dbReference type="Proteomes" id="UP001172155"/>
    </source>
</evidence>
<evidence type="ECO:0000256" key="5">
    <source>
        <dbReference type="ARBA" id="ARBA00023136"/>
    </source>
</evidence>
<evidence type="ECO:0000313" key="7">
    <source>
        <dbReference type="EMBL" id="KAK0751980.1"/>
    </source>
</evidence>
<proteinExistence type="inferred from homology"/>
<dbReference type="Pfam" id="PF01679">
    <property type="entry name" value="Pmp3"/>
    <property type="match status" value="1"/>
</dbReference>
<dbReference type="EMBL" id="JAUKUD010000002">
    <property type="protein sequence ID" value="KAK0751980.1"/>
    <property type="molecule type" value="Genomic_DNA"/>
</dbReference>
<dbReference type="Proteomes" id="UP001172155">
    <property type="component" value="Unassembled WGS sequence"/>
</dbReference>
<evidence type="ECO:0000256" key="4">
    <source>
        <dbReference type="ARBA" id="ARBA00022989"/>
    </source>
</evidence>
<name>A0AA40KAK0_9PEZI</name>
<organism evidence="7 8">
    <name type="scientific">Schizothecium vesticola</name>
    <dbReference type="NCBI Taxonomy" id="314040"/>
    <lineage>
        <taxon>Eukaryota</taxon>
        <taxon>Fungi</taxon>
        <taxon>Dikarya</taxon>
        <taxon>Ascomycota</taxon>
        <taxon>Pezizomycotina</taxon>
        <taxon>Sordariomycetes</taxon>
        <taxon>Sordariomycetidae</taxon>
        <taxon>Sordariales</taxon>
        <taxon>Schizotheciaceae</taxon>
        <taxon>Schizothecium</taxon>
    </lineage>
</organism>
<dbReference type="PANTHER" id="PTHR21659">
    <property type="entry name" value="HYDROPHOBIC PROTEIN RCI2 LOW TEMPERATURE AND SALT RESPONSIVE PROTEIN LTI6 -RELATED"/>
    <property type="match status" value="1"/>
</dbReference>
<dbReference type="GO" id="GO:0016020">
    <property type="term" value="C:membrane"/>
    <property type="evidence" value="ECO:0007669"/>
    <property type="project" value="UniProtKB-SubCell"/>
</dbReference>
<keyword evidence="4 6" id="KW-1133">Transmembrane helix</keyword>
<gene>
    <name evidence="7" type="ORF">B0T18DRAFT_388026</name>
</gene>
<dbReference type="InterPro" id="IPR000612">
    <property type="entry name" value="PMP3"/>
</dbReference>
<sequence length="143" mass="15855">MWPKLQMYVIEFNHPLAWLNAALKRAARRATDPRPLDTNNMGAASAILLVLITIILPPLGVYAIAGCGMDLFVNICLTVLGYFPGHLHAFYLEYIYYDRREQSRSGIPPHTRAPGVYSDRVQSGGYGYGTIVQPTGTHQGGYN</sequence>
<feature type="transmembrane region" description="Helical" evidence="6">
    <location>
        <begin position="71"/>
        <end position="92"/>
    </location>
</feature>
<comment type="similarity">
    <text evidence="2">Belongs to the UPF0057 (PMP3) family.</text>
</comment>
<comment type="subcellular location">
    <subcellularLocation>
        <location evidence="1">Membrane</location>
    </subcellularLocation>
</comment>
<feature type="transmembrane region" description="Helical" evidence="6">
    <location>
        <begin position="43"/>
        <end position="65"/>
    </location>
</feature>
<dbReference type="PROSITE" id="PS01309">
    <property type="entry name" value="UPF0057"/>
    <property type="match status" value="1"/>
</dbReference>
<keyword evidence="3 6" id="KW-0812">Transmembrane</keyword>
<evidence type="ECO:0000256" key="3">
    <source>
        <dbReference type="ARBA" id="ARBA00022692"/>
    </source>
</evidence>
<keyword evidence="8" id="KW-1185">Reference proteome</keyword>
<protein>
    <submittedName>
        <fullName evidence="7">Uncharacterized protein</fullName>
    </submittedName>
</protein>
<evidence type="ECO:0000256" key="6">
    <source>
        <dbReference type="SAM" id="Phobius"/>
    </source>
</evidence>
<evidence type="ECO:0000256" key="2">
    <source>
        <dbReference type="ARBA" id="ARBA00009530"/>
    </source>
</evidence>
<accession>A0AA40KAK0</accession>
<reference evidence="7" key="1">
    <citation type="submission" date="2023-06" db="EMBL/GenBank/DDBJ databases">
        <title>Genome-scale phylogeny and comparative genomics of the fungal order Sordariales.</title>
        <authorList>
            <consortium name="Lawrence Berkeley National Laboratory"/>
            <person name="Hensen N."/>
            <person name="Bonometti L."/>
            <person name="Westerberg I."/>
            <person name="Brannstrom I.O."/>
            <person name="Guillou S."/>
            <person name="Cros-Aarteil S."/>
            <person name="Calhoun S."/>
            <person name="Haridas S."/>
            <person name="Kuo A."/>
            <person name="Mondo S."/>
            <person name="Pangilinan J."/>
            <person name="Riley R."/>
            <person name="LaButti K."/>
            <person name="Andreopoulos B."/>
            <person name="Lipzen A."/>
            <person name="Chen C."/>
            <person name="Yanf M."/>
            <person name="Daum C."/>
            <person name="Ng V."/>
            <person name="Clum A."/>
            <person name="Steindorff A."/>
            <person name="Ohm R."/>
            <person name="Martin F."/>
            <person name="Silar P."/>
            <person name="Natvig D."/>
            <person name="Lalanne C."/>
            <person name="Gautier V."/>
            <person name="Ament-velasquez S.L."/>
            <person name="Kruys A."/>
            <person name="Hutchinson M.I."/>
            <person name="Powell A.J."/>
            <person name="Barry K."/>
            <person name="Miller A.N."/>
            <person name="Grigoriev I.V."/>
            <person name="Debuchy R."/>
            <person name="Gladieux P."/>
            <person name="Thoren M.H."/>
            <person name="Johannesson H."/>
        </authorList>
    </citation>
    <scope>NUCLEOTIDE SEQUENCE</scope>
    <source>
        <strain evidence="7">SMH3187-1</strain>
    </source>
</reference>
<dbReference type="PANTHER" id="PTHR21659:SF42">
    <property type="entry name" value="UPF0057 MEMBRANE PROTEIN ZK632.10-RELATED"/>
    <property type="match status" value="1"/>
</dbReference>
<keyword evidence="5 6" id="KW-0472">Membrane</keyword>
<evidence type="ECO:0000256" key="1">
    <source>
        <dbReference type="ARBA" id="ARBA00004370"/>
    </source>
</evidence>